<dbReference type="PANTHER" id="PTHR35174:SF3">
    <property type="entry name" value="BLL7171 PROTEIN"/>
    <property type="match status" value="1"/>
</dbReference>
<dbReference type="AlphaFoldDB" id="A0A934VP18"/>
<dbReference type="PANTHER" id="PTHR35174">
    <property type="entry name" value="BLL7171 PROTEIN-RELATED"/>
    <property type="match status" value="1"/>
</dbReference>
<feature type="domain" description="YCII-related" evidence="2">
    <location>
        <begin position="1"/>
        <end position="118"/>
    </location>
</feature>
<organism evidence="3 4">
    <name type="scientific">Pelagicoccus mobilis</name>
    <dbReference type="NCBI Taxonomy" id="415221"/>
    <lineage>
        <taxon>Bacteria</taxon>
        <taxon>Pseudomonadati</taxon>
        <taxon>Verrucomicrobiota</taxon>
        <taxon>Opitutia</taxon>
        <taxon>Puniceicoccales</taxon>
        <taxon>Pelagicoccaceae</taxon>
        <taxon>Pelagicoccus</taxon>
    </lineage>
</organism>
<reference evidence="3" key="1">
    <citation type="submission" date="2021-01" db="EMBL/GenBank/DDBJ databases">
        <title>Modified the classification status of verrucomicrobia.</title>
        <authorList>
            <person name="Feng X."/>
        </authorList>
    </citation>
    <scope>NUCLEOTIDE SEQUENCE</scope>
    <source>
        <strain evidence="3">KCTC 13126</strain>
    </source>
</reference>
<dbReference type="Gene3D" id="3.30.70.1060">
    <property type="entry name" value="Dimeric alpha+beta barrel"/>
    <property type="match status" value="1"/>
</dbReference>
<keyword evidence="4" id="KW-1185">Reference proteome</keyword>
<dbReference type="Proteomes" id="UP000617628">
    <property type="component" value="Unassembled WGS sequence"/>
</dbReference>
<evidence type="ECO:0000259" key="2">
    <source>
        <dbReference type="Pfam" id="PF03795"/>
    </source>
</evidence>
<dbReference type="EMBL" id="JAENIL010000097">
    <property type="protein sequence ID" value="MBK1880536.1"/>
    <property type="molecule type" value="Genomic_DNA"/>
</dbReference>
<evidence type="ECO:0000313" key="4">
    <source>
        <dbReference type="Proteomes" id="UP000617628"/>
    </source>
</evidence>
<name>A0A934VP18_9BACT</name>
<evidence type="ECO:0000256" key="1">
    <source>
        <dbReference type="ARBA" id="ARBA00007689"/>
    </source>
</evidence>
<sequence>MEYLLLIYEDATTPVECQTPSNEDGHSTVLDEYMAFTKEVESAGILLGANPLQPIETATTVRIRNGKTETVDGPFAETKENLAGYYLLNCQSQDEALTWAAKIPGAKWGSIEVRPIMNLT</sequence>
<comment type="similarity">
    <text evidence="1">Belongs to the YciI family.</text>
</comment>
<protein>
    <submittedName>
        <fullName evidence="3">YciI family protein</fullName>
    </submittedName>
</protein>
<accession>A0A934VP18</accession>
<proteinExistence type="inferred from homology"/>
<dbReference type="InterPro" id="IPR005545">
    <property type="entry name" value="YCII"/>
</dbReference>
<dbReference type="Pfam" id="PF03795">
    <property type="entry name" value="YCII"/>
    <property type="match status" value="1"/>
</dbReference>
<comment type="caution">
    <text evidence="3">The sequence shown here is derived from an EMBL/GenBank/DDBJ whole genome shotgun (WGS) entry which is preliminary data.</text>
</comment>
<gene>
    <name evidence="3" type="ORF">JIN87_26860</name>
</gene>
<dbReference type="SUPFAM" id="SSF54909">
    <property type="entry name" value="Dimeric alpha+beta barrel"/>
    <property type="match status" value="1"/>
</dbReference>
<dbReference type="RefSeq" id="WP_200359613.1">
    <property type="nucleotide sequence ID" value="NZ_JAENIL010000097.1"/>
</dbReference>
<dbReference type="InterPro" id="IPR011008">
    <property type="entry name" value="Dimeric_a/b-barrel"/>
</dbReference>
<evidence type="ECO:0000313" key="3">
    <source>
        <dbReference type="EMBL" id="MBK1880536.1"/>
    </source>
</evidence>